<dbReference type="InterPro" id="IPR013783">
    <property type="entry name" value="Ig-like_fold"/>
</dbReference>
<dbReference type="InterPro" id="IPR008979">
    <property type="entry name" value="Galactose-bd-like_sf"/>
</dbReference>
<evidence type="ECO:0000259" key="6">
    <source>
        <dbReference type="PROSITE" id="PS50022"/>
    </source>
</evidence>
<dbReference type="PROSITE" id="PS50022">
    <property type="entry name" value="FA58C_3"/>
    <property type="match status" value="1"/>
</dbReference>
<protein>
    <submittedName>
        <fullName evidence="8">Xylosidase</fullName>
    </submittedName>
</protein>
<feature type="domain" description="F5/8 type C" evidence="6">
    <location>
        <begin position="326"/>
        <end position="477"/>
    </location>
</feature>
<proteinExistence type="inferred from homology"/>
<evidence type="ECO:0000259" key="7">
    <source>
        <dbReference type="PROSITE" id="PS50853"/>
    </source>
</evidence>
<comment type="similarity">
    <text evidence="1 4">Belongs to the glycosyl hydrolase 43 family.</text>
</comment>
<feature type="chain" id="PRO_5017636910" evidence="5">
    <location>
        <begin position="19"/>
        <end position="570"/>
    </location>
</feature>
<dbReference type="PANTHER" id="PTHR42812">
    <property type="entry name" value="BETA-XYLOSIDASE"/>
    <property type="match status" value="1"/>
</dbReference>
<evidence type="ECO:0000313" key="8">
    <source>
        <dbReference type="EMBL" id="RFM31146.1"/>
    </source>
</evidence>
<dbReference type="Gene3D" id="2.60.120.260">
    <property type="entry name" value="Galactose-binding domain-like"/>
    <property type="match status" value="1"/>
</dbReference>
<dbReference type="InterPro" id="IPR023296">
    <property type="entry name" value="Glyco_hydro_beta-prop_sf"/>
</dbReference>
<dbReference type="GO" id="GO:0004553">
    <property type="term" value="F:hydrolase activity, hydrolyzing O-glycosyl compounds"/>
    <property type="evidence" value="ECO:0007669"/>
    <property type="project" value="InterPro"/>
</dbReference>
<feature type="domain" description="Fibronectin type-III" evidence="7">
    <location>
        <begin position="485"/>
        <end position="570"/>
    </location>
</feature>
<keyword evidence="3 4" id="KW-0326">Glycosidase</keyword>
<dbReference type="InterPro" id="IPR036116">
    <property type="entry name" value="FN3_sf"/>
</dbReference>
<dbReference type="InterPro" id="IPR051795">
    <property type="entry name" value="Glycosyl_Hydrlase_43"/>
</dbReference>
<comment type="caution">
    <text evidence="8">The sequence shown here is derived from an EMBL/GenBank/DDBJ whole genome shotgun (WGS) entry which is preliminary data.</text>
</comment>
<dbReference type="GO" id="GO:0005975">
    <property type="term" value="P:carbohydrate metabolic process"/>
    <property type="evidence" value="ECO:0007669"/>
    <property type="project" value="InterPro"/>
</dbReference>
<evidence type="ECO:0000313" key="9">
    <source>
        <dbReference type="Proteomes" id="UP000261174"/>
    </source>
</evidence>
<dbReference type="EMBL" id="QTJV01000016">
    <property type="protein sequence ID" value="RFM31146.1"/>
    <property type="molecule type" value="Genomic_DNA"/>
</dbReference>
<dbReference type="SMART" id="SM00060">
    <property type="entry name" value="FN3"/>
    <property type="match status" value="1"/>
</dbReference>
<dbReference type="Pfam" id="PF00754">
    <property type="entry name" value="F5_F8_type_C"/>
    <property type="match status" value="1"/>
</dbReference>
<keyword evidence="9" id="KW-1185">Reference proteome</keyword>
<dbReference type="PROSITE" id="PS50853">
    <property type="entry name" value="FN3"/>
    <property type="match status" value="1"/>
</dbReference>
<keyword evidence="5" id="KW-0732">Signal</keyword>
<evidence type="ECO:0000256" key="2">
    <source>
        <dbReference type="ARBA" id="ARBA00022801"/>
    </source>
</evidence>
<dbReference type="SUPFAM" id="SSF75005">
    <property type="entry name" value="Arabinanase/levansucrase/invertase"/>
    <property type="match status" value="1"/>
</dbReference>
<dbReference type="Pfam" id="PF04616">
    <property type="entry name" value="Glyco_hydro_43"/>
    <property type="match status" value="1"/>
</dbReference>
<gene>
    <name evidence="8" type="ORF">DXN04_30365</name>
</gene>
<dbReference type="InterPro" id="IPR006710">
    <property type="entry name" value="Glyco_hydro_43"/>
</dbReference>
<evidence type="ECO:0000256" key="3">
    <source>
        <dbReference type="ARBA" id="ARBA00023295"/>
    </source>
</evidence>
<dbReference type="OrthoDB" id="9801455at2"/>
<dbReference type="SUPFAM" id="SSF49785">
    <property type="entry name" value="Galactose-binding domain-like"/>
    <property type="match status" value="1"/>
</dbReference>
<dbReference type="AlphaFoldDB" id="A0A3E1NT82"/>
<keyword evidence="2 4" id="KW-0378">Hydrolase</keyword>
<dbReference type="PANTHER" id="PTHR42812:SF14">
    <property type="entry name" value="SECRETED PROTEIN"/>
    <property type="match status" value="1"/>
</dbReference>
<dbReference type="Gene3D" id="2.115.10.20">
    <property type="entry name" value="Glycosyl hydrolase domain, family 43"/>
    <property type="match status" value="1"/>
</dbReference>
<dbReference type="RefSeq" id="WP_116857180.1">
    <property type="nucleotide sequence ID" value="NZ_QTJV01000016.1"/>
</dbReference>
<dbReference type="CDD" id="cd08982">
    <property type="entry name" value="GH43-like"/>
    <property type="match status" value="1"/>
</dbReference>
<dbReference type="InterPro" id="IPR000421">
    <property type="entry name" value="FA58C"/>
</dbReference>
<evidence type="ECO:0000256" key="5">
    <source>
        <dbReference type="SAM" id="SignalP"/>
    </source>
</evidence>
<sequence length="570" mass="65059">MKKILLSCCLLIAIVGHAQQPTYCNPINVDYGYTPIPDFAAWGKHRATADPVIVNYKGDYYLFSTNQWGYWYSADLVNWTFVSRKFLRPWNEGYDELCAPAVGIVGDTMIVFGSTYTRNFTLWMSTSPKENIWKPLVDSFEIGGWDPAFFTDDDGRFYMYNGSSNRYPLYGVELDRTTFKPVRTRQEMYLLEPWRYGWQRFGEHMDNTFLDPFIEGAWMTKHHGKYYLQYGAPGTEMSGYADGVIVGPSPLGNNFTPQSDPLSFKPGGFARGAGHGATFTDNKGAYWHVSTMGISVKNNFERRIGIWPAGFDKDDVMYCNTAFGDYPHYTNGDFTGWMLLNYNKPVTVSSTLGAYTANNAVDEDIKTYWSAASGNAGEWLQTDLGNVSEVHAVQINYADQDATFLGKQTNIYHQYKLLYSMDGKKWQSLVDKSNNKTDVPHDYVTFPKPIKARYIRLENVHMPSGKFAISGLRVFGMANGNKPAKPENLIVLRTEKDKRSAWLKWKPAADAYAYNIYYGTAPDKLYTNIMVYNANEYWLKTLDKEKIYYFTIEAMNENGVSDKTEIQKVE</sequence>
<dbReference type="CDD" id="cd00063">
    <property type="entry name" value="FN3"/>
    <property type="match status" value="1"/>
</dbReference>
<accession>A0A3E1NT82</accession>
<dbReference type="InterPro" id="IPR003961">
    <property type="entry name" value="FN3_dom"/>
</dbReference>
<name>A0A3E1NT82_9BACT</name>
<dbReference type="Proteomes" id="UP000261174">
    <property type="component" value="Unassembled WGS sequence"/>
</dbReference>
<reference evidence="8 9" key="1">
    <citation type="submission" date="2018-08" db="EMBL/GenBank/DDBJ databases">
        <title>Chitinophaga sp. K20C18050901, a novel bacterium isolated from forest soil.</title>
        <authorList>
            <person name="Wang C."/>
        </authorList>
    </citation>
    <scope>NUCLEOTIDE SEQUENCE [LARGE SCALE GENOMIC DNA]</scope>
    <source>
        <strain evidence="8 9">K20C18050901</strain>
    </source>
</reference>
<evidence type="ECO:0000256" key="4">
    <source>
        <dbReference type="RuleBase" id="RU361187"/>
    </source>
</evidence>
<dbReference type="Gene3D" id="2.60.40.10">
    <property type="entry name" value="Immunoglobulins"/>
    <property type="match status" value="1"/>
</dbReference>
<evidence type="ECO:0000256" key="1">
    <source>
        <dbReference type="ARBA" id="ARBA00009865"/>
    </source>
</evidence>
<dbReference type="SUPFAM" id="SSF49265">
    <property type="entry name" value="Fibronectin type III"/>
    <property type="match status" value="1"/>
</dbReference>
<feature type="signal peptide" evidence="5">
    <location>
        <begin position="1"/>
        <end position="18"/>
    </location>
</feature>
<organism evidence="8 9">
    <name type="scientific">Chitinophaga silvisoli</name>
    <dbReference type="NCBI Taxonomy" id="2291814"/>
    <lineage>
        <taxon>Bacteria</taxon>
        <taxon>Pseudomonadati</taxon>
        <taxon>Bacteroidota</taxon>
        <taxon>Chitinophagia</taxon>
        <taxon>Chitinophagales</taxon>
        <taxon>Chitinophagaceae</taxon>
        <taxon>Chitinophaga</taxon>
    </lineage>
</organism>